<accession>A0AAV5VAJ3</accession>
<dbReference type="InterPro" id="IPR009003">
    <property type="entry name" value="Peptidase_S1_PA"/>
</dbReference>
<evidence type="ECO:0000256" key="1">
    <source>
        <dbReference type="ARBA" id="ARBA00023157"/>
    </source>
</evidence>
<dbReference type="Proteomes" id="UP001432322">
    <property type="component" value="Unassembled WGS sequence"/>
</dbReference>
<feature type="non-terminal residue" evidence="3">
    <location>
        <position position="98"/>
    </location>
</feature>
<dbReference type="InterPro" id="IPR043504">
    <property type="entry name" value="Peptidase_S1_PA_chymotrypsin"/>
</dbReference>
<dbReference type="Pfam" id="PF00089">
    <property type="entry name" value="Trypsin"/>
    <property type="match status" value="1"/>
</dbReference>
<keyword evidence="1" id="KW-1015">Disulfide bond</keyword>
<keyword evidence="4" id="KW-1185">Reference proteome</keyword>
<dbReference type="GO" id="GO:0004252">
    <property type="term" value="F:serine-type endopeptidase activity"/>
    <property type="evidence" value="ECO:0007669"/>
    <property type="project" value="InterPro"/>
</dbReference>
<dbReference type="PANTHER" id="PTHR24253">
    <property type="entry name" value="TRANSMEMBRANE PROTEASE SERINE"/>
    <property type="match status" value="1"/>
</dbReference>
<dbReference type="GO" id="GO:0006508">
    <property type="term" value="P:proteolysis"/>
    <property type="evidence" value="ECO:0007669"/>
    <property type="project" value="InterPro"/>
</dbReference>
<dbReference type="EMBL" id="BTSY01000002">
    <property type="protein sequence ID" value="GMT15238.1"/>
    <property type="molecule type" value="Genomic_DNA"/>
</dbReference>
<dbReference type="InterPro" id="IPR018114">
    <property type="entry name" value="TRYPSIN_HIS"/>
</dbReference>
<dbReference type="SUPFAM" id="SSF50494">
    <property type="entry name" value="Trypsin-like serine proteases"/>
    <property type="match status" value="1"/>
</dbReference>
<gene>
    <name evidence="3" type="ORF">PFISCL1PPCAC_6535</name>
</gene>
<dbReference type="PROSITE" id="PS50240">
    <property type="entry name" value="TRYPSIN_DOM"/>
    <property type="match status" value="1"/>
</dbReference>
<sequence>GTIISQRWILSAAHCFEEFVSITVFSLCTPQILIEELQPVISVMKAVFNHPNYTDDINDIALVKLREQLKFDESVSPVCLPNRNQPIPDDGLAIIVGF</sequence>
<dbReference type="InterPro" id="IPR001254">
    <property type="entry name" value="Trypsin_dom"/>
</dbReference>
<comment type="caution">
    <text evidence="3">The sequence shown here is derived from an EMBL/GenBank/DDBJ whole genome shotgun (WGS) entry which is preliminary data.</text>
</comment>
<protein>
    <recommendedName>
        <fullName evidence="2">Peptidase S1 domain-containing protein</fullName>
    </recommendedName>
</protein>
<proteinExistence type="predicted"/>
<organism evidence="3 4">
    <name type="scientific">Pristionchus fissidentatus</name>
    <dbReference type="NCBI Taxonomy" id="1538716"/>
    <lineage>
        <taxon>Eukaryota</taxon>
        <taxon>Metazoa</taxon>
        <taxon>Ecdysozoa</taxon>
        <taxon>Nematoda</taxon>
        <taxon>Chromadorea</taxon>
        <taxon>Rhabditida</taxon>
        <taxon>Rhabditina</taxon>
        <taxon>Diplogasteromorpha</taxon>
        <taxon>Diplogasteroidea</taxon>
        <taxon>Neodiplogasteridae</taxon>
        <taxon>Pristionchus</taxon>
    </lineage>
</organism>
<feature type="domain" description="Peptidase S1" evidence="2">
    <location>
        <begin position="1"/>
        <end position="98"/>
    </location>
</feature>
<dbReference type="PROSITE" id="PS00134">
    <property type="entry name" value="TRYPSIN_HIS"/>
    <property type="match status" value="1"/>
</dbReference>
<feature type="non-terminal residue" evidence="3">
    <location>
        <position position="1"/>
    </location>
</feature>
<evidence type="ECO:0000313" key="3">
    <source>
        <dbReference type="EMBL" id="GMT15238.1"/>
    </source>
</evidence>
<evidence type="ECO:0000313" key="4">
    <source>
        <dbReference type="Proteomes" id="UP001432322"/>
    </source>
</evidence>
<reference evidence="3" key="1">
    <citation type="submission" date="2023-10" db="EMBL/GenBank/DDBJ databases">
        <title>Genome assembly of Pristionchus species.</title>
        <authorList>
            <person name="Yoshida K."/>
            <person name="Sommer R.J."/>
        </authorList>
    </citation>
    <scope>NUCLEOTIDE SEQUENCE</scope>
    <source>
        <strain evidence="3">RS5133</strain>
    </source>
</reference>
<dbReference type="AlphaFoldDB" id="A0AAV5VAJ3"/>
<evidence type="ECO:0000259" key="2">
    <source>
        <dbReference type="PROSITE" id="PS50240"/>
    </source>
</evidence>
<name>A0AAV5VAJ3_9BILA</name>
<dbReference type="Gene3D" id="2.40.10.10">
    <property type="entry name" value="Trypsin-like serine proteases"/>
    <property type="match status" value="2"/>
</dbReference>